<dbReference type="GO" id="GO:0047355">
    <property type="term" value="F:CDP-glycerol glycerophosphotransferase activity"/>
    <property type="evidence" value="ECO:0007669"/>
    <property type="project" value="UniProtKB-EC"/>
</dbReference>
<dbReference type="InterPro" id="IPR043148">
    <property type="entry name" value="TagF_C"/>
</dbReference>
<dbReference type="EC" id="2.7.8.12" evidence="7"/>
<keyword evidence="4 7" id="KW-0808">Transferase</keyword>
<keyword evidence="6" id="KW-0472">Membrane</keyword>
<dbReference type="Gene3D" id="3.40.50.12580">
    <property type="match status" value="1"/>
</dbReference>
<dbReference type="GO" id="GO:0005886">
    <property type="term" value="C:plasma membrane"/>
    <property type="evidence" value="ECO:0007669"/>
    <property type="project" value="UniProtKB-SubCell"/>
</dbReference>
<dbReference type="Proteomes" id="UP000069926">
    <property type="component" value="Chromosome"/>
</dbReference>
<comment type="similarity">
    <text evidence="2">Belongs to the CDP-glycerol glycerophosphotransferase family.</text>
</comment>
<dbReference type="EMBL" id="CP013920">
    <property type="protein sequence ID" value="AMA64729.1"/>
    <property type="molecule type" value="Genomic_DNA"/>
</dbReference>
<dbReference type="PANTHER" id="PTHR37316">
    <property type="entry name" value="TEICHOIC ACID GLYCEROL-PHOSPHATE PRIMASE"/>
    <property type="match status" value="1"/>
</dbReference>
<evidence type="ECO:0000256" key="2">
    <source>
        <dbReference type="ARBA" id="ARBA00010488"/>
    </source>
</evidence>
<dbReference type="AlphaFoldDB" id="A0A0X9W2J8"/>
<dbReference type="OrthoDB" id="9802649at2"/>
<evidence type="ECO:0000256" key="4">
    <source>
        <dbReference type="ARBA" id="ARBA00022679"/>
    </source>
</evidence>
<dbReference type="PANTHER" id="PTHR37316:SF3">
    <property type="entry name" value="TEICHOIC ACID GLYCEROL-PHOSPHATE TRANSFERASE"/>
    <property type="match status" value="1"/>
</dbReference>
<dbReference type="RefSeq" id="WP_066282829.1">
    <property type="nucleotide sequence ID" value="NZ_CP013920.1"/>
</dbReference>
<evidence type="ECO:0000256" key="6">
    <source>
        <dbReference type="ARBA" id="ARBA00023136"/>
    </source>
</evidence>
<reference evidence="7 8" key="1">
    <citation type="submission" date="2016-01" db="EMBL/GenBank/DDBJ databases">
        <title>Genome sequence of Ca. Arsenophonus lipopteni, the exclusive symbiont of a blood sucking fly Lipoptena cervi (Diptera: Hippoboscidae).</title>
        <authorList>
            <person name="Novakova E."/>
            <person name="Hypsa V."/>
            <person name="Nguyen P."/>
            <person name="Husnik F."/>
            <person name="Darby A.C."/>
        </authorList>
    </citation>
    <scope>NUCLEOTIDE SEQUENCE [LARGE SCALE GENOMIC DNA]</scope>
    <source>
        <strain evidence="7 8">CB</strain>
    </source>
</reference>
<evidence type="ECO:0000313" key="7">
    <source>
        <dbReference type="EMBL" id="AMA64729.1"/>
    </source>
</evidence>
<dbReference type="SUPFAM" id="SSF53756">
    <property type="entry name" value="UDP-Glycosyltransferase/glycogen phosphorylase"/>
    <property type="match status" value="1"/>
</dbReference>
<evidence type="ECO:0000256" key="5">
    <source>
        <dbReference type="ARBA" id="ARBA00022944"/>
    </source>
</evidence>
<keyword evidence="3" id="KW-1003">Cell membrane</keyword>
<gene>
    <name evidence="7" type="primary">tagF</name>
    <name evidence="7" type="ORF">AUT07_00140</name>
</gene>
<dbReference type="Gene3D" id="3.40.50.11820">
    <property type="match status" value="1"/>
</dbReference>
<keyword evidence="8" id="KW-1185">Reference proteome</keyword>
<comment type="subcellular location">
    <subcellularLocation>
        <location evidence="1">Cell membrane</location>
        <topology evidence="1">Peripheral membrane protein</topology>
    </subcellularLocation>
</comment>
<keyword evidence="5" id="KW-0777">Teichoic acid biosynthesis</keyword>
<evidence type="ECO:0000256" key="3">
    <source>
        <dbReference type="ARBA" id="ARBA00022475"/>
    </source>
</evidence>
<dbReference type="InterPro" id="IPR043149">
    <property type="entry name" value="TagF_N"/>
</dbReference>
<dbReference type="STRING" id="634113.AUT07_00140"/>
<evidence type="ECO:0000313" key="8">
    <source>
        <dbReference type="Proteomes" id="UP000069926"/>
    </source>
</evidence>
<accession>A0A0X9W2J8</accession>
<dbReference type="Pfam" id="PF04464">
    <property type="entry name" value="Glyphos_transf"/>
    <property type="match status" value="1"/>
</dbReference>
<sequence>MISRKKFIKIIKKIISILSLFIPKNNKKIIFKSIPDLSGNAKALSEFISKNCHGYQILWLVSSNIESDSFNVIKSGTLKSFYHYFTSKYVVTTHNEMIGTTSSSQTYISLWHGMPLKKIGYLGFDSIGMEDYSANRIATSEITRSVISACFREKANNIFITGQPRNDFLFENRIIDFINNNDKNKIIFTPTFRVNQKSLKYSDGIAIKNNNFFRVTDFNIKILDSFLEEQNAELFIKLHPFEENTLISTELTKNITIIKTDMLQKRNLDINHLLNKMDILITDYSSIYFDYLLLDRPICFLIPDIDIYQSLKNGFILEPVNFWMPGAHIFNQYSLQNELKKILSGKDKYQKQRAIINNLINFHKDENSSERVFQRFFF</sequence>
<dbReference type="PATRIC" id="fig|634113.3.peg.135"/>
<dbReference type="InterPro" id="IPR051612">
    <property type="entry name" value="Teichoic_Acid_Biosynth"/>
</dbReference>
<dbReference type="GO" id="GO:0019350">
    <property type="term" value="P:teichoic acid biosynthetic process"/>
    <property type="evidence" value="ECO:0007669"/>
    <property type="project" value="UniProtKB-KW"/>
</dbReference>
<proteinExistence type="inferred from homology"/>
<dbReference type="KEGG" id="asy:AUT07_00140"/>
<organism evidence="7 8">
    <name type="scientific">Candidatus Arsenophonus lipoptenae</name>
    <dbReference type="NCBI Taxonomy" id="634113"/>
    <lineage>
        <taxon>Bacteria</taxon>
        <taxon>Pseudomonadati</taxon>
        <taxon>Pseudomonadota</taxon>
        <taxon>Gammaproteobacteria</taxon>
        <taxon>Enterobacterales</taxon>
        <taxon>Morganellaceae</taxon>
        <taxon>Arsenophonus</taxon>
    </lineage>
</organism>
<dbReference type="InterPro" id="IPR007554">
    <property type="entry name" value="Glycerophosphate_synth"/>
</dbReference>
<name>A0A0X9W2J8_9GAMM</name>
<protein>
    <submittedName>
        <fullName evidence="7">CDP-glycerol:poly(Glycerophosphate) glycerophosphotransferase</fullName>
        <ecNumber evidence="7">2.7.8.12</ecNumber>
    </submittedName>
</protein>
<evidence type="ECO:0000256" key="1">
    <source>
        <dbReference type="ARBA" id="ARBA00004202"/>
    </source>
</evidence>